<dbReference type="AlphaFoldDB" id="A0AAV3PLU5"/>
<dbReference type="Proteomes" id="UP001454036">
    <property type="component" value="Unassembled WGS sequence"/>
</dbReference>
<reference evidence="1 2" key="1">
    <citation type="submission" date="2024-01" db="EMBL/GenBank/DDBJ databases">
        <title>The complete chloroplast genome sequence of Lithospermum erythrorhizon: insights into the phylogenetic relationship among Boraginaceae species and the maternal lineages of purple gromwells.</title>
        <authorList>
            <person name="Okada T."/>
            <person name="Watanabe K."/>
        </authorList>
    </citation>
    <scope>NUCLEOTIDE SEQUENCE [LARGE SCALE GENOMIC DNA]</scope>
</reference>
<accession>A0AAV3PLU5</accession>
<organism evidence="1 2">
    <name type="scientific">Lithospermum erythrorhizon</name>
    <name type="common">Purple gromwell</name>
    <name type="synonym">Lithospermum officinale var. erythrorhizon</name>
    <dbReference type="NCBI Taxonomy" id="34254"/>
    <lineage>
        <taxon>Eukaryota</taxon>
        <taxon>Viridiplantae</taxon>
        <taxon>Streptophyta</taxon>
        <taxon>Embryophyta</taxon>
        <taxon>Tracheophyta</taxon>
        <taxon>Spermatophyta</taxon>
        <taxon>Magnoliopsida</taxon>
        <taxon>eudicotyledons</taxon>
        <taxon>Gunneridae</taxon>
        <taxon>Pentapetalae</taxon>
        <taxon>asterids</taxon>
        <taxon>lamiids</taxon>
        <taxon>Boraginales</taxon>
        <taxon>Boraginaceae</taxon>
        <taxon>Boraginoideae</taxon>
        <taxon>Lithospermeae</taxon>
        <taxon>Lithospermum</taxon>
    </lineage>
</organism>
<keyword evidence="2" id="KW-1185">Reference proteome</keyword>
<evidence type="ECO:0000313" key="1">
    <source>
        <dbReference type="EMBL" id="GAA0152684.1"/>
    </source>
</evidence>
<sequence>MLRDVIKPHVKYKVENGKTVNYLYDNWSFEGVMAEALSARERSVLGLLSTDSVADFCNVPKFSFIAWLLCLRRLPTKDRLENWSVIEDSLRVGLRRLKGLLAKVWERDEESVHHGCCISYLEVQKCCCL</sequence>
<protein>
    <submittedName>
        <fullName evidence="1">Uncharacterized protein</fullName>
    </submittedName>
</protein>
<name>A0AAV3PLU5_LITER</name>
<evidence type="ECO:0000313" key="2">
    <source>
        <dbReference type="Proteomes" id="UP001454036"/>
    </source>
</evidence>
<gene>
    <name evidence="1" type="ORF">LIER_11102</name>
</gene>
<comment type="caution">
    <text evidence="1">The sequence shown here is derived from an EMBL/GenBank/DDBJ whole genome shotgun (WGS) entry which is preliminary data.</text>
</comment>
<proteinExistence type="predicted"/>
<dbReference type="EMBL" id="BAABME010002027">
    <property type="protein sequence ID" value="GAA0152684.1"/>
    <property type="molecule type" value="Genomic_DNA"/>
</dbReference>